<proteinExistence type="predicted"/>
<accession>A0A917J2Z3</accession>
<protein>
    <submittedName>
        <fullName evidence="1">Uncharacterized protein</fullName>
    </submittedName>
</protein>
<keyword evidence="2" id="KW-1185">Reference proteome</keyword>
<reference evidence="1" key="1">
    <citation type="journal article" date="2014" name="Int. J. Syst. Evol. Microbiol.">
        <title>Complete genome sequence of Corynebacterium casei LMG S-19264T (=DSM 44701T), isolated from a smear-ripened cheese.</title>
        <authorList>
            <consortium name="US DOE Joint Genome Institute (JGI-PGF)"/>
            <person name="Walter F."/>
            <person name="Albersmeier A."/>
            <person name="Kalinowski J."/>
            <person name="Ruckert C."/>
        </authorList>
    </citation>
    <scope>NUCLEOTIDE SEQUENCE</scope>
    <source>
        <strain evidence="1">CGMCC 1.15290</strain>
    </source>
</reference>
<evidence type="ECO:0000313" key="2">
    <source>
        <dbReference type="Proteomes" id="UP000627292"/>
    </source>
</evidence>
<name>A0A917J2Z3_9BACT</name>
<sequence length="364" mass="41249">MQQMRTFKRTIRKMAWFLIPALIVLLVYILLAFKNGYRIPDIDKESSWKAFPEGSNQSISIKPVDSFYVCNLQAIPGTADYMVFYNTDSAGFYNSSNNSINNRFGIINQLGALKTSFAPDKTIYYDDTRIILLDMGSGGERKDSCSIYYLPTATLSQHPVQTIELPESLDHFLQKAPSDTTGFIQKHQSTFFRNLRGLQWFEEHPIYLGNQDRNRGYYLFTDTIGNIYRLSDSSSHYDLGLLAPQTVHYNLPASAFVSGVKGAGITIAHPPSLIDNDIRCGYTVGLGNPNGNGGGFYFFVNHTWLHYYKLRVGKAVTCFKEKGPEKDEAYIRLFQLNTPLNTHDPLVLVAANRIWHLTNQSAFR</sequence>
<dbReference type="EMBL" id="BMIB01000006">
    <property type="protein sequence ID" value="GGH80772.1"/>
    <property type="molecule type" value="Genomic_DNA"/>
</dbReference>
<dbReference type="AlphaFoldDB" id="A0A917J2Z3"/>
<gene>
    <name evidence="1" type="ORF">GCM10011379_52140</name>
</gene>
<comment type="caution">
    <text evidence="1">The sequence shown here is derived from an EMBL/GenBank/DDBJ whole genome shotgun (WGS) entry which is preliminary data.</text>
</comment>
<organism evidence="1 2">
    <name type="scientific">Filimonas zeae</name>
    <dbReference type="NCBI Taxonomy" id="1737353"/>
    <lineage>
        <taxon>Bacteria</taxon>
        <taxon>Pseudomonadati</taxon>
        <taxon>Bacteroidota</taxon>
        <taxon>Chitinophagia</taxon>
        <taxon>Chitinophagales</taxon>
        <taxon>Chitinophagaceae</taxon>
        <taxon>Filimonas</taxon>
    </lineage>
</organism>
<evidence type="ECO:0000313" key="1">
    <source>
        <dbReference type="EMBL" id="GGH80772.1"/>
    </source>
</evidence>
<dbReference type="Proteomes" id="UP000627292">
    <property type="component" value="Unassembled WGS sequence"/>
</dbReference>
<reference evidence="1" key="2">
    <citation type="submission" date="2020-09" db="EMBL/GenBank/DDBJ databases">
        <authorList>
            <person name="Sun Q."/>
            <person name="Zhou Y."/>
        </authorList>
    </citation>
    <scope>NUCLEOTIDE SEQUENCE</scope>
    <source>
        <strain evidence="1">CGMCC 1.15290</strain>
    </source>
</reference>